<keyword evidence="4 6" id="KW-1133">Transmembrane helix</keyword>
<evidence type="ECO:0000256" key="1">
    <source>
        <dbReference type="ARBA" id="ARBA00004651"/>
    </source>
</evidence>
<gene>
    <name evidence="7" type="ORF">KL86APRO_10974</name>
</gene>
<name>A0A212JFD2_9PROT</name>
<keyword evidence="2" id="KW-1003">Cell membrane</keyword>
<comment type="subcellular location">
    <subcellularLocation>
        <location evidence="1">Cell membrane</location>
        <topology evidence="1">Multi-pass membrane protein</topology>
    </subcellularLocation>
</comment>
<sequence length="211" mass="22244">MRMFVYDLTHWTTFALASLALTLAPGPDLALIVAHTVNGGRRAGFAAMVGIWTGALGHVLLAAFGLSAVLAASATAFAIVKWAGAAYLVWIGIQAIRGAGGLAPAQVARAKPWRIFRQGLLTDLLNPKVAIFFLAFLPQFVEDGAGPAWAQLALHGVLIIATAALIEPPLVLLGDRLAARLRGHARTARWLDRGLGGMLMGLGVKLALLER</sequence>
<dbReference type="AlphaFoldDB" id="A0A212JFD2"/>
<dbReference type="GO" id="GO:0005886">
    <property type="term" value="C:plasma membrane"/>
    <property type="evidence" value="ECO:0007669"/>
    <property type="project" value="UniProtKB-SubCell"/>
</dbReference>
<keyword evidence="5 6" id="KW-0472">Membrane</keyword>
<evidence type="ECO:0000256" key="3">
    <source>
        <dbReference type="ARBA" id="ARBA00022692"/>
    </source>
</evidence>
<dbReference type="Pfam" id="PF01810">
    <property type="entry name" value="LysE"/>
    <property type="match status" value="1"/>
</dbReference>
<evidence type="ECO:0000256" key="4">
    <source>
        <dbReference type="ARBA" id="ARBA00022989"/>
    </source>
</evidence>
<evidence type="ECO:0000256" key="2">
    <source>
        <dbReference type="ARBA" id="ARBA00022475"/>
    </source>
</evidence>
<feature type="transmembrane region" description="Helical" evidence="6">
    <location>
        <begin position="54"/>
        <end position="80"/>
    </location>
</feature>
<proteinExistence type="predicted"/>
<feature type="transmembrane region" description="Helical" evidence="6">
    <location>
        <begin position="153"/>
        <end position="178"/>
    </location>
</feature>
<evidence type="ECO:0000256" key="5">
    <source>
        <dbReference type="ARBA" id="ARBA00023136"/>
    </source>
</evidence>
<dbReference type="PIRSF" id="PIRSF006324">
    <property type="entry name" value="LeuE"/>
    <property type="match status" value="1"/>
</dbReference>
<protein>
    <submittedName>
        <fullName evidence="7">Lysine exporter protein (LYSE/YGGA)</fullName>
    </submittedName>
</protein>
<dbReference type="InterPro" id="IPR001123">
    <property type="entry name" value="LeuE-type"/>
</dbReference>
<dbReference type="PANTHER" id="PTHR30086">
    <property type="entry name" value="ARGININE EXPORTER PROTEIN ARGO"/>
    <property type="match status" value="1"/>
</dbReference>
<organism evidence="7">
    <name type="scientific">uncultured Alphaproteobacteria bacterium</name>
    <dbReference type="NCBI Taxonomy" id="91750"/>
    <lineage>
        <taxon>Bacteria</taxon>
        <taxon>Pseudomonadati</taxon>
        <taxon>Pseudomonadota</taxon>
        <taxon>Alphaproteobacteria</taxon>
        <taxon>environmental samples</taxon>
    </lineage>
</organism>
<dbReference type="GO" id="GO:0015171">
    <property type="term" value="F:amino acid transmembrane transporter activity"/>
    <property type="evidence" value="ECO:0007669"/>
    <property type="project" value="TreeGrafter"/>
</dbReference>
<evidence type="ECO:0000313" key="7">
    <source>
        <dbReference type="EMBL" id="SBV98138.1"/>
    </source>
</evidence>
<accession>A0A212JFD2</accession>
<evidence type="ECO:0000256" key="6">
    <source>
        <dbReference type="SAM" id="Phobius"/>
    </source>
</evidence>
<keyword evidence="3 6" id="KW-0812">Transmembrane</keyword>
<feature type="transmembrane region" description="Helical" evidence="6">
    <location>
        <begin position="120"/>
        <end position="141"/>
    </location>
</feature>
<dbReference type="EMBL" id="FLUO01000001">
    <property type="protein sequence ID" value="SBV98138.1"/>
    <property type="molecule type" value="Genomic_DNA"/>
</dbReference>
<reference evidence="7" key="1">
    <citation type="submission" date="2016-04" db="EMBL/GenBank/DDBJ databases">
        <authorList>
            <person name="Evans L.H."/>
            <person name="Alamgir A."/>
            <person name="Owens N."/>
            <person name="Weber N.D."/>
            <person name="Virtaneva K."/>
            <person name="Barbian K."/>
            <person name="Babar A."/>
            <person name="Rosenke K."/>
        </authorList>
    </citation>
    <scope>NUCLEOTIDE SEQUENCE</scope>
    <source>
        <strain evidence="7">86</strain>
    </source>
</reference>
<dbReference type="PANTHER" id="PTHR30086:SF20">
    <property type="entry name" value="ARGININE EXPORTER PROTEIN ARGO-RELATED"/>
    <property type="match status" value="1"/>
</dbReference>